<reference evidence="1 4" key="1">
    <citation type="submission" date="2021-06" db="EMBL/GenBank/DDBJ databases">
        <title>Collection of gut derived symbiotic bacterial strains cultured from healthy donors.</title>
        <authorList>
            <person name="Lin H."/>
            <person name="Littmann E."/>
            <person name="Pamer E.G."/>
        </authorList>
    </citation>
    <scope>NUCLEOTIDE SEQUENCE</scope>
    <source>
        <strain evidence="2 4">MSK.21.70</strain>
        <strain evidence="1">MSK.21.82</strain>
    </source>
</reference>
<gene>
    <name evidence="1" type="ORF">KSV97_02840</name>
    <name evidence="2" type="ORF">KSW06_02955</name>
</gene>
<evidence type="ECO:0000313" key="2">
    <source>
        <dbReference type="EMBL" id="MBV3392224.1"/>
    </source>
</evidence>
<protein>
    <submittedName>
        <fullName evidence="1">Uncharacterized protein</fullName>
    </submittedName>
</protein>
<dbReference type="Proteomes" id="UP001196408">
    <property type="component" value="Unassembled WGS sequence"/>
</dbReference>
<dbReference type="AlphaFoldDB" id="A0AAW4MWK0"/>
<name>A0AAW4MWK0_9FIRM</name>
<dbReference type="EMBL" id="JAHOEL010000012">
    <property type="protein sequence ID" value="MBV3392224.1"/>
    <property type="molecule type" value="Genomic_DNA"/>
</dbReference>
<proteinExistence type="predicted"/>
<dbReference type="RefSeq" id="WP_022424170.1">
    <property type="nucleotide sequence ID" value="NZ_JADPAM010000027.1"/>
</dbReference>
<sequence length="106" mass="13009">MREDDYKLSMEKLYQQNKLLISALYEIYGEEIQSTSLFCLEHDISFLTRNKIMMVLNKYSMQHTMSEYLFWKEKIYSEVKDFPNLDNCEFKKMLLLFWKDYVITDE</sequence>
<organism evidence="1 3">
    <name type="scientific">Catenibacterium mitsuokai</name>
    <dbReference type="NCBI Taxonomy" id="100886"/>
    <lineage>
        <taxon>Bacteria</taxon>
        <taxon>Bacillati</taxon>
        <taxon>Bacillota</taxon>
        <taxon>Erysipelotrichia</taxon>
        <taxon>Erysipelotrichales</taxon>
        <taxon>Coprobacillaceae</taxon>
        <taxon>Catenibacterium</taxon>
    </lineage>
</organism>
<evidence type="ECO:0000313" key="1">
    <source>
        <dbReference type="EMBL" id="MBV3382179.1"/>
    </source>
</evidence>
<evidence type="ECO:0000313" key="3">
    <source>
        <dbReference type="Proteomes" id="UP001196408"/>
    </source>
</evidence>
<comment type="caution">
    <text evidence="1">The sequence shown here is derived from an EMBL/GenBank/DDBJ whole genome shotgun (WGS) entry which is preliminary data.</text>
</comment>
<accession>A0AAW4MWK0</accession>
<dbReference type="GeneID" id="301323784"/>
<keyword evidence="4" id="KW-1185">Reference proteome</keyword>
<dbReference type="Proteomes" id="UP001197492">
    <property type="component" value="Unassembled WGS sequence"/>
</dbReference>
<evidence type="ECO:0000313" key="4">
    <source>
        <dbReference type="Proteomes" id="UP001197492"/>
    </source>
</evidence>
<dbReference type="EMBL" id="JAHOEF010000011">
    <property type="protein sequence ID" value="MBV3382179.1"/>
    <property type="molecule type" value="Genomic_DNA"/>
</dbReference>